<dbReference type="InterPro" id="IPR058792">
    <property type="entry name" value="Beta-barrel_RND_2"/>
</dbReference>
<feature type="chain" id="PRO_5017950363" evidence="3">
    <location>
        <begin position="23"/>
        <end position="378"/>
    </location>
</feature>
<dbReference type="AlphaFoldDB" id="A0A3M9N2Y1"/>
<protein>
    <submittedName>
        <fullName evidence="5">Efflux RND transporter periplasmic adaptor subunit</fullName>
    </submittedName>
</protein>
<evidence type="ECO:0000313" key="5">
    <source>
        <dbReference type="EMBL" id="RNI32109.1"/>
    </source>
</evidence>
<organism evidence="5 6">
    <name type="scientific">Hanamia caeni</name>
    <dbReference type="NCBI Taxonomy" id="2294116"/>
    <lineage>
        <taxon>Bacteria</taxon>
        <taxon>Pseudomonadati</taxon>
        <taxon>Bacteroidota</taxon>
        <taxon>Chitinophagia</taxon>
        <taxon>Chitinophagales</taxon>
        <taxon>Chitinophagaceae</taxon>
        <taxon>Hanamia</taxon>
    </lineage>
</organism>
<dbReference type="GO" id="GO:0022857">
    <property type="term" value="F:transmembrane transporter activity"/>
    <property type="evidence" value="ECO:0007669"/>
    <property type="project" value="InterPro"/>
</dbReference>
<keyword evidence="2" id="KW-0813">Transport</keyword>
<keyword evidence="3" id="KW-0732">Signal</keyword>
<feature type="signal peptide" evidence="3">
    <location>
        <begin position="1"/>
        <end position="22"/>
    </location>
</feature>
<reference evidence="5 6" key="1">
    <citation type="submission" date="2018-11" db="EMBL/GenBank/DDBJ databases">
        <title>Draft genome sequence of Ferruginibacter sp. BO-59.</title>
        <authorList>
            <person name="Im W.T."/>
        </authorList>
    </citation>
    <scope>NUCLEOTIDE SEQUENCE [LARGE SCALE GENOMIC DNA]</scope>
    <source>
        <strain evidence="5 6">BO-59</strain>
    </source>
</reference>
<dbReference type="PANTHER" id="PTHR30097:SF4">
    <property type="entry name" value="SLR6042 PROTEIN"/>
    <property type="match status" value="1"/>
</dbReference>
<accession>A0A3M9N2Y1</accession>
<dbReference type="Gene3D" id="2.40.50.100">
    <property type="match status" value="1"/>
</dbReference>
<gene>
    <name evidence="5" type="ORF">EFY79_20685</name>
</gene>
<dbReference type="GO" id="GO:0015679">
    <property type="term" value="P:plasma membrane copper ion transport"/>
    <property type="evidence" value="ECO:0007669"/>
    <property type="project" value="TreeGrafter"/>
</dbReference>
<evidence type="ECO:0000256" key="2">
    <source>
        <dbReference type="ARBA" id="ARBA00022448"/>
    </source>
</evidence>
<dbReference type="GO" id="GO:0060003">
    <property type="term" value="P:copper ion export"/>
    <property type="evidence" value="ECO:0007669"/>
    <property type="project" value="TreeGrafter"/>
</dbReference>
<dbReference type="InterPro" id="IPR051909">
    <property type="entry name" value="MFP_Cation_Efflux"/>
</dbReference>
<dbReference type="PROSITE" id="PS51257">
    <property type="entry name" value="PROKAR_LIPOPROTEIN"/>
    <property type="match status" value="1"/>
</dbReference>
<dbReference type="OrthoDB" id="9814657at2"/>
<proteinExistence type="inferred from homology"/>
<feature type="domain" description="CusB-like beta-barrel" evidence="4">
    <location>
        <begin position="229"/>
        <end position="300"/>
    </location>
</feature>
<keyword evidence="6" id="KW-1185">Reference proteome</keyword>
<dbReference type="NCBIfam" id="TIGR01730">
    <property type="entry name" value="RND_mfp"/>
    <property type="match status" value="1"/>
</dbReference>
<evidence type="ECO:0000313" key="6">
    <source>
        <dbReference type="Proteomes" id="UP000267223"/>
    </source>
</evidence>
<name>A0A3M9N2Y1_9BACT</name>
<dbReference type="Gene3D" id="2.40.420.20">
    <property type="match status" value="1"/>
</dbReference>
<evidence type="ECO:0000256" key="1">
    <source>
        <dbReference type="ARBA" id="ARBA00009477"/>
    </source>
</evidence>
<sequence>MMKNIFKLFALTFLLASCGSKSVTTKQQQTTEVESNFITLTDAQMKNANIVTGKMEQKEITSILKVNGKIDVPPQNMISVSLPLGGYLKSTKLLPGMHVNKHEAIAVVEDNQFIQLQQDYLTAKAQLALNETEYYRQKDLNATKASSDKVFQQAAAAFETQKILMKSLAEKLKLIGINPAKLSLQNISKSVNVYSPIDGFVTKVNVNIGKYVTPGDVLFELVNPTDIHLNLQVFEKDLNNVFIGQPVVSYTNNNPAKKYRGDIILISKDVSSDGLTDVHCHFDNYDKSLIPGMYMNAEIELKNHMSNVLPEESVVRFEGKEYVFENKGKNTFEMMPVQTGNLNAGFIEITGDTTLLDKSIVTKGAYALLMSLKNKEEE</sequence>
<dbReference type="Pfam" id="PF25954">
    <property type="entry name" value="Beta-barrel_RND_2"/>
    <property type="match status" value="1"/>
</dbReference>
<dbReference type="SUPFAM" id="SSF111369">
    <property type="entry name" value="HlyD-like secretion proteins"/>
    <property type="match status" value="1"/>
</dbReference>
<dbReference type="PANTHER" id="PTHR30097">
    <property type="entry name" value="CATION EFFLUX SYSTEM PROTEIN CUSB"/>
    <property type="match status" value="1"/>
</dbReference>
<evidence type="ECO:0000256" key="3">
    <source>
        <dbReference type="SAM" id="SignalP"/>
    </source>
</evidence>
<dbReference type="InterPro" id="IPR006143">
    <property type="entry name" value="RND_pump_MFP"/>
</dbReference>
<comment type="caution">
    <text evidence="5">The sequence shown here is derived from an EMBL/GenBank/DDBJ whole genome shotgun (WGS) entry which is preliminary data.</text>
</comment>
<dbReference type="Proteomes" id="UP000267223">
    <property type="component" value="Unassembled WGS sequence"/>
</dbReference>
<dbReference type="Gene3D" id="2.40.30.170">
    <property type="match status" value="1"/>
</dbReference>
<evidence type="ECO:0000259" key="4">
    <source>
        <dbReference type="Pfam" id="PF25954"/>
    </source>
</evidence>
<dbReference type="EMBL" id="RJJR01000028">
    <property type="protein sequence ID" value="RNI32109.1"/>
    <property type="molecule type" value="Genomic_DNA"/>
</dbReference>
<dbReference type="GO" id="GO:0016020">
    <property type="term" value="C:membrane"/>
    <property type="evidence" value="ECO:0007669"/>
    <property type="project" value="InterPro"/>
</dbReference>
<dbReference type="GO" id="GO:0030313">
    <property type="term" value="C:cell envelope"/>
    <property type="evidence" value="ECO:0007669"/>
    <property type="project" value="TreeGrafter"/>
</dbReference>
<comment type="similarity">
    <text evidence="1">Belongs to the membrane fusion protein (MFP) (TC 8.A.1) family.</text>
</comment>